<reference evidence="4" key="1">
    <citation type="journal article" date="2019" name="Int. J. Syst. Evol. Microbiol.">
        <title>The Global Catalogue of Microorganisms (GCM) 10K type strain sequencing project: providing services to taxonomists for standard genome sequencing and annotation.</title>
        <authorList>
            <consortium name="The Broad Institute Genomics Platform"/>
            <consortium name="The Broad Institute Genome Sequencing Center for Infectious Disease"/>
            <person name="Wu L."/>
            <person name="Ma J."/>
        </authorList>
    </citation>
    <scope>NUCLEOTIDE SEQUENCE [LARGE SCALE GENOMIC DNA]</scope>
    <source>
        <strain evidence="4">CGMCC 4.7349</strain>
    </source>
</reference>
<proteinExistence type="predicted"/>
<evidence type="ECO:0000259" key="2">
    <source>
        <dbReference type="Pfam" id="PF00296"/>
    </source>
</evidence>
<comment type="caution">
    <text evidence="3">The sequence shown here is derived from an EMBL/GenBank/DDBJ whole genome shotgun (WGS) entry which is preliminary data.</text>
</comment>
<accession>A0ABQ2MLW1</accession>
<dbReference type="Proteomes" id="UP000656881">
    <property type="component" value="Unassembled WGS sequence"/>
</dbReference>
<feature type="domain" description="Luciferase-like" evidence="2">
    <location>
        <begin position="8"/>
        <end position="319"/>
    </location>
</feature>
<dbReference type="InterPro" id="IPR036661">
    <property type="entry name" value="Luciferase-like_sf"/>
</dbReference>
<dbReference type="PANTHER" id="PTHR43244">
    <property type="match status" value="1"/>
</dbReference>
<name>A0ABQ2MLW1_9ACTN</name>
<dbReference type="EMBL" id="BMNG01000016">
    <property type="protein sequence ID" value="GGO54959.1"/>
    <property type="molecule type" value="Genomic_DNA"/>
</dbReference>
<evidence type="ECO:0000313" key="4">
    <source>
        <dbReference type="Proteomes" id="UP000656881"/>
    </source>
</evidence>
<keyword evidence="3" id="KW-0503">Monooxygenase</keyword>
<dbReference type="RefSeq" id="WP_189176729.1">
    <property type="nucleotide sequence ID" value="NZ_BMNG01000016.1"/>
</dbReference>
<dbReference type="InterPro" id="IPR050564">
    <property type="entry name" value="F420-G6PD/mer"/>
</dbReference>
<evidence type="ECO:0000313" key="3">
    <source>
        <dbReference type="EMBL" id="GGO54959.1"/>
    </source>
</evidence>
<organism evidence="3 4">
    <name type="scientific">Streptomyces lasiicapitis</name>
    <dbReference type="NCBI Taxonomy" id="1923961"/>
    <lineage>
        <taxon>Bacteria</taxon>
        <taxon>Bacillati</taxon>
        <taxon>Actinomycetota</taxon>
        <taxon>Actinomycetes</taxon>
        <taxon>Kitasatosporales</taxon>
        <taxon>Streptomycetaceae</taxon>
        <taxon>Streptomyces</taxon>
    </lineage>
</organism>
<keyword evidence="1" id="KW-0560">Oxidoreductase</keyword>
<dbReference type="Pfam" id="PF00296">
    <property type="entry name" value="Bac_luciferase"/>
    <property type="match status" value="1"/>
</dbReference>
<dbReference type="SUPFAM" id="SSF51679">
    <property type="entry name" value="Bacterial luciferase-like"/>
    <property type="match status" value="1"/>
</dbReference>
<gene>
    <name evidence="3" type="ORF">GCM10012286_65970</name>
</gene>
<dbReference type="InterPro" id="IPR011251">
    <property type="entry name" value="Luciferase-like_dom"/>
</dbReference>
<dbReference type="CDD" id="cd01097">
    <property type="entry name" value="Tetrahydromethanopterin_reductase"/>
    <property type="match status" value="1"/>
</dbReference>
<protein>
    <submittedName>
        <fullName evidence="3">FMN-dependent monooxygenase</fullName>
    </submittedName>
</protein>
<dbReference type="Gene3D" id="3.20.20.30">
    <property type="entry name" value="Luciferase-like domain"/>
    <property type="match status" value="1"/>
</dbReference>
<dbReference type="PANTHER" id="PTHR43244:SF1">
    <property type="entry name" value="5,10-METHYLENETETRAHYDROMETHANOPTERIN REDUCTASE"/>
    <property type="match status" value="1"/>
</dbReference>
<keyword evidence="4" id="KW-1185">Reference proteome</keyword>
<dbReference type="GO" id="GO:0004497">
    <property type="term" value="F:monooxygenase activity"/>
    <property type="evidence" value="ECO:0007669"/>
    <property type="project" value="UniProtKB-KW"/>
</dbReference>
<evidence type="ECO:0000256" key="1">
    <source>
        <dbReference type="ARBA" id="ARBA00023002"/>
    </source>
</evidence>
<sequence length="370" mass="39551">MRTATTIEASGGDWQDTVAYVTEAEKLGLDICWVAEAWGAEAPSPLGYLAARTERMLLGSGIIQLATRTPVAIARAAITLSNISGGRFLLGLGPSGPQVVEGLHGVPFDRPLARMRETVEIVRQAVAGEKLAYAGREFTLPLPGGEARPMRLAMRAEHDLPVYLATLSPRMLRLTGRVADGWLGTSFVPEGAQAAYFDHLDAGLAEVGRKRSELDICQGAEVAFAEDEDALRAMVAGRKKELAFSLGGMGSASTNFYNDAYSRQGWADVAAAVRERWQAGDRDGAAGLVTDEMVLATTLIGTEDMVRERLRVWRAAGVTTVRFYPAGDTLDARLATLGRALDLVREIDTAPGSDFLRDVEGPGEGQADGS</sequence>